<dbReference type="InterPro" id="IPR028262">
    <property type="entry name" value="CTC1_plant"/>
</dbReference>
<evidence type="ECO:0000256" key="1">
    <source>
        <dbReference type="ARBA" id="ARBA00004123"/>
    </source>
</evidence>
<accession>A0A804I8Z6</accession>
<dbReference type="InterPro" id="IPR042617">
    <property type="entry name" value="CTC1-like"/>
</dbReference>
<comment type="similarity">
    <text evidence="3">Belongs to the CTC1 family.</text>
</comment>
<dbReference type="Proteomes" id="UP000012960">
    <property type="component" value="Unplaced"/>
</dbReference>
<dbReference type="GO" id="GO:0045740">
    <property type="term" value="P:positive regulation of DNA replication"/>
    <property type="evidence" value="ECO:0000318"/>
    <property type="project" value="GO_Central"/>
</dbReference>
<dbReference type="GO" id="GO:0042162">
    <property type="term" value="F:telomeric DNA binding"/>
    <property type="evidence" value="ECO:0000318"/>
    <property type="project" value="GO_Central"/>
</dbReference>
<name>A0A804I8Z6_MUSAM</name>
<reference evidence="10" key="1">
    <citation type="submission" date="2021-03" db="EMBL/GenBank/DDBJ databases">
        <authorList>
            <consortium name="Genoscope - CEA"/>
            <person name="William W."/>
        </authorList>
    </citation>
    <scope>NUCLEOTIDE SEQUENCE</scope>
    <source>
        <strain evidence="10">Doubled-haploid Pahang</strain>
    </source>
</reference>
<keyword evidence="7" id="KW-0238">DNA-binding</keyword>
<keyword evidence="6" id="KW-0779">Telomere</keyword>
<evidence type="ECO:0000256" key="3">
    <source>
        <dbReference type="ARBA" id="ARBA00006332"/>
    </source>
</evidence>
<evidence type="ECO:0000256" key="9">
    <source>
        <dbReference type="SAM" id="MobiDB-lite"/>
    </source>
</evidence>
<dbReference type="GO" id="GO:1990879">
    <property type="term" value="C:CST complex"/>
    <property type="evidence" value="ECO:0000318"/>
    <property type="project" value="GO_Central"/>
</dbReference>
<dbReference type="Gramene" id="Ma03_t06060.1">
    <property type="protein sequence ID" value="Ma03_p06060.1"/>
    <property type="gene ID" value="Ma03_g06060"/>
</dbReference>
<dbReference type="PANTHER" id="PTHR14865">
    <property type="entry name" value="CST COMPLEX SUBUNIT CTC1"/>
    <property type="match status" value="1"/>
</dbReference>
<sequence>MEGVRTLSISDLLHFSRPLSGAASLGSAFSPPSAPKRPRPDGPDENPIEPPFVSSVQNPDPGIFSPLGHPVLLIGTIDLFPEDSDRSLGCLNHCLSFSDGSLRICCYVLDFELKIIGRKVQVLAWNFLPFKHASGGVLEVIQWSLAEVETASDCDPSLSIPLGCSLQETDLKARGRAFGILRAVSPIFRVPCVKGNEDSQKNSSGILMDSGNSIGFFAEVLTCGCDRCGGSRFLERGPHPHEDNNIHSFTNSVFIYFIKPTYLWRPVLFRLIGKAIMVSRLKRKLVFVGGKESYLTFVSTPLTMVSLSQLPTVSPVKTDEGMYNGVVTGIYMNGMVVELDDKVWLLITDSVLAPQHSLRVGAIVSVMNYHLVHVNYSWLKTFLLGTCLRTYISIKSFSIADIRYHFKYESNSLLEKFIESLLFSAKFWVLLLVSCFEKKFAGIFSHKDILGSEKKGVVQTYAARCLPPSAFQVQVSLTSYYLFNGLRSRSNLYLFQAFLWDVLSDCIINWNFNTRSVPICVETCPSSSQQINLSYVWLGSLTILGLFMNFCKHGQCNFRSDLNFSFLKLVIPISNLTRWCEEMWVSMPSERHDDDEIVEMNQYLDHFLPRGTLYEHMIRRIISSDDLGFVLMGVFKISQCSGRLQLTDATGSIDVVVPDLPVDVDFQTIYEVKDYKLVMEGSPHQVDHLQCHFDGSLSCRAIFQHFSHKEKSQLAVYVHFYVRDITWTSFPHQIPSYMDKNHVNCSNDDMFHLFLVTHKFPVHQSLQDDLSFSNSSGLFAEALILPYNLIPIETYEHGELTEVFLNNQNKLSDCTGQLKDSIEGWSKQSKLIQASNIVQHSDSVNVSREFERSCHLCCSLTFRSNNCKWSQLPVYLYNANGIIMKDIFHNQSDSRVLLEFGSNNFSKYQMIRVGSYYLLKCSKKNLHCKSKGCEHMIRGKAIVISETSLWSLSFLFGEDKHQRKSSGDDCSRASSVKNIEDGPNKFCQHEQMFLQFIDQTRQLSDVYLHISTEAMTHLEELEPSQQGLNNLLRSLDEIKSVSSCIQNMMSEVAMPAGIINQLNNELPQGTQISLNGNVENFFIYDCRPRSCVSSSCVANCNQWSTCKVCIYVTDDYNMVRVRGSLSRYAYPIGLGPGANVTFHRVLLMHTSSRWHELMLTPVSFIVVNSVKELDNQQTDRSPIQESRWNIQCEEILDTISLVSISQMLKCMNSKPIRLRCRVVTIVILVLENQTHESVELRCGRFFKMRAASIPLAGFLLDDGSSLCCCWADNGRAEALLRLHETTRKSFLTSSKILKTSGNQDFQHAIGYHLHKMLKKHHRIVIRNHGATSDLSCEDLTFSVDSHKVFSNADERLLRSIVLNACHASTLNVAANSVDSTALFCGNLFCGNKEFLEYHQKLQSMPHLWVGEVGHVDSVKEVRSISNILCTG</sequence>
<evidence type="ECO:0000313" key="11">
    <source>
        <dbReference type="EnsemblPlants" id="Ma03_p06060.1"/>
    </source>
</evidence>
<dbReference type="EMBL" id="HG996468">
    <property type="protein sequence ID" value="CAG1849313.1"/>
    <property type="molecule type" value="Genomic_DNA"/>
</dbReference>
<organism evidence="11 12">
    <name type="scientific">Musa acuminata subsp. malaccensis</name>
    <name type="common">Wild banana</name>
    <name type="synonym">Musa malaccensis</name>
    <dbReference type="NCBI Taxonomy" id="214687"/>
    <lineage>
        <taxon>Eukaryota</taxon>
        <taxon>Viridiplantae</taxon>
        <taxon>Streptophyta</taxon>
        <taxon>Embryophyta</taxon>
        <taxon>Tracheophyta</taxon>
        <taxon>Spermatophyta</taxon>
        <taxon>Magnoliopsida</taxon>
        <taxon>Liliopsida</taxon>
        <taxon>Zingiberales</taxon>
        <taxon>Musaceae</taxon>
        <taxon>Musa</taxon>
    </lineage>
</organism>
<comment type="subcellular location">
    <subcellularLocation>
        <location evidence="2">Chromosome</location>
        <location evidence="2">Telomere</location>
    </subcellularLocation>
    <subcellularLocation>
        <location evidence="1">Nucleus</location>
    </subcellularLocation>
</comment>
<keyword evidence="12" id="KW-1185">Reference proteome</keyword>
<dbReference type="GO" id="GO:0010833">
    <property type="term" value="P:telomere maintenance via telomere lengthening"/>
    <property type="evidence" value="ECO:0000318"/>
    <property type="project" value="GO_Central"/>
</dbReference>
<proteinExistence type="inferred from homology"/>
<protein>
    <recommendedName>
        <fullName evidence="4">CST complex subunit CTC1</fullName>
    </recommendedName>
</protein>
<dbReference type="OMA" id="IILNACW"/>
<evidence type="ECO:0000256" key="8">
    <source>
        <dbReference type="ARBA" id="ARBA00023242"/>
    </source>
</evidence>
<feature type="compositionally biased region" description="Low complexity" evidence="9">
    <location>
        <begin position="22"/>
        <end position="31"/>
    </location>
</feature>
<keyword evidence="8" id="KW-0539">Nucleus</keyword>
<evidence type="ECO:0000256" key="4">
    <source>
        <dbReference type="ARBA" id="ARBA00016175"/>
    </source>
</evidence>
<dbReference type="EnsemblPlants" id="Ma03_t06060.1">
    <property type="protein sequence ID" value="Ma03_p06060.1"/>
    <property type="gene ID" value="Ma03_g06060"/>
</dbReference>
<evidence type="ECO:0000313" key="10">
    <source>
        <dbReference type="EMBL" id="CAG1849313.1"/>
    </source>
</evidence>
<dbReference type="Pfam" id="PF15491">
    <property type="entry name" value="CTC1_2"/>
    <property type="match status" value="1"/>
</dbReference>
<dbReference type="PANTHER" id="PTHR14865:SF2">
    <property type="entry name" value="CST COMPLEX SUBUNIT CTC1"/>
    <property type="match status" value="1"/>
</dbReference>
<evidence type="ECO:0000256" key="2">
    <source>
        <dbReference type="ARBA" id="ARBA00004574"/>
    </source>
</evidence>
<evidence type="ECO:0000256" key="6">
    <source>
        <dbReference type="ARBA" id="ARBA00022895"/>
    </source>
</evidence>
<dbReference type="InParanoid" id="A0A804I8Z6"/>
<evidence type="ECO:0000256" key="7">
    <source>
        <dbReference type="ARBA" id="ARBA00023125"/>
    </source>
</evidence>
<evidence type="ECO:0000256" key="5">
    <source>
        <dbReference type="ARBA" id="ARBA00022454"/>
    </source>
</evidence>
<feature type="region of interest" description="Disordered" evidence="9">
    <location>
        <begin position="22"/>
        <end position="52"/>
    </location>
</feature>
<evidence type="ECO:0000313" key="12">
    <source>
        <dbReference type="Proteomes" id="UP000012960"/>
    </source>
</evidence>
<gene>
    <name evidence="10" type="ORF">GSMUA_208990.1</name>
</gene>
<dbReference type="GO" id="GO:0003697">
    <property type="term" value="F:single-stranded DNA binding"/>
    <property type="evidence" value="ECO:0000318"/>
    <property type="project" value="GO_Central"/>
</dbReference>
<keyword evidence="5" id="KW-0158">Chromosome</keyword>
<reference evidence="11" key="2">
    <citation type="submission" date="2021-05" db="UniProtKB">
        <authorList>
            <consortium name="EnsemblPlants"/>
        </authorList>
    </citation>
    <scope>IDENTIFICATION</scope>
    <source>
        <strain evidence="11">subsp. malaccensis</strain>
    </source>
</reference>